<proteinExistence type="predicted"/>
<organism evidence="1 2">
    <name type="scientific">Halorientalis brevis</name>
    <dbReference type="NCBI Taxonomy" id="1126241"/>
    <lineage>
        <taxon>Archaea</taxon>
        <taxon>Methanobacteriati</taxon>
        <taxon>Methanobacteriota</taxon>
        <taxon>Stenosarchaea group</taxon>
        <taxon>Halobacteria</taxon>
        <taxon>Halobacteriales</taxon>
        <taxon>Haloarculaceae</taxon>
        <taxon>Halorientalis</taxon>
    </lineage>
</organism>
<keyword evidence="2" id="KW-1185">Reference proteome</keyword>
<dbReference type="Pfam" id="PF20575">
    <property type="entry name" value="HTH_63"/>
    <property type="match status" value="1"/>
</dbReference>
<dbReference type="RefSeq" id="WP_247378240.1">
    <property type="nucleotide sequence ID" value="NZ_JALLGV010000005.1"/>
</dbReference>
<protein>
    <submittedName>
        <fullName evidence="1">HTH domain-containing protein</fullName>
    </submittedName>
</protein>
<name>A0ABD6CE25_9EURY</name>
<dbReference type="EMBL" id="JBHUDJ010000014">
    <property type="protein sequence ID" value="MFD1588611.1"/>
    <property type="molecule type" value="Genomic_DNA"/>
</dbReference>
<evidence type="ECO:0000313" key="1">
    <source>
        <dbReference type="EMBL" id="MFD1588611.1"/>
    </source>
</evidence>
<sequence length="168" mass="18297">MKGEQDATLDIFVRSLAPTTGLERQRALVSQLDRMESEGLIDGYDVHVWGDAVSVDSALAETATGRGVRSQVAGFQQWALAENVSVQPFFDRKEQSSSITGDEQTVITLPEITVAEYEGAELVGMAPHQSAGETVSVQNYLDDVEMRRTRALAEDDGASHQLRVPSDD</sequence>
<gene>
    <name evidence="1" type="ORF">ACFR9U_16655</name>
</gene>
<dbReference type="AlphaFoldDB" id="A0ABD6CE25"/>
<reference evidence="1 2" key="1">
    <citation type="journal article" date="2019" name="Int. J. Syst. Evol. Microbiol.">
        <title>The Global Catalogue of Microorganisms (GCM) 10K type strain sequencing project: providing services to taxonomists for standard genome sequencing and annotation.</title>
        <authorList>
            <consortium name="The Broad Institute Genomics Platform"/>
            <consortium name="The Broad Institute Genome Sequencing Center for Infectious Disease"/>
            <person name="Wu L."/>
            <person name="Ma J."/>
        </authorList>
    </citation>
    <scope>NUCLEOTIDE SEQUENCE [LARGE SCALE GENOMIC DNA]</scope>
    <source>
        <strain evidence="1 2">CGMCC 1.12125</strain>
    </source>
</reference>
<dbReference type="InterPro" id="IPR046783">
    <property type="entry name" value="HTH_63"/>
</dbReference>
<evidence type="ECO:0000313" key="2">
    <source>
        <dbReference type="Proteomes" id="UP001597119"/>
    </source>
</evidence>
<dbReference type="Proteomes" id="UP001597119">
    <property type="component" value="Unassembled WGS sequence"/>
</dbReference>
<comment type="caution">
    <text evidence="1">The sequence shown here is derived from an EMBL/GenBank/DDBJ whole genome shotgun (WGS) entry which is preliminary data.</text>
</comment>
<accession>A0ABD6CE25</accession>